<dbReference type="Proteomes" id="UP000885936">
    <property type="component" value="Unassembled WGS sequence"/>
</dbReference>
<dbReference type="PANTHER" id="PTHR39337">
    <property type="entry name" value="BLR5642 PROTEIN"/>
    <property type="match status" value="1"/>
</dbReference>
<dbReference type="EMBL" id="DRIE01000063">
    <property type="protein sequence ID" value="HEC56977.1"/>
    <property type="molecule type" value="Genomic_DNA"/>
</dbReference>
<dbReference type="InterPro" id="IPR007438">
    <property type="entry name" value="DUF488"/>
</dbReference>
<sequence>MDEGRGSGVVNIWTIGTSTRSIEEFIEILKKYEIKLLVDIRRFPTSRFDHFKKENLERYLEGEGIKYVHLEELGGYRRGGYEKYMESDDFKKGLEKLLELAKESRTAIMCAELLFFRCHRRYLSDKLVELGNNVTHIIDGKRTYEHRIRG</sequence>
<dbReference type="InterPro" id="IPR014519">
    <property type="entry name" value="UCP024492"/>
</dbReference>
<dbReference type="PIRSF" id="PIRSF024492">
    <property type="entry name" value="UCP024492"/>
    <property type="match status" value="1"/>
</dbReference>
<evidence type="ECO:0000313" key="1">
    <source>
        <dbReference type="EMBL" id="HEC56977.1"/>
    </source>
</evidence>
<dbReference type="PANTHER" id="PTHR39337:SF1">
    <property type="entry name" value="BLR5642 PROTEIN"/>
    <property type="match status" value="1"/>
</dbReference>
<dbReference type="AlphaFoldDB" id="A0A7J2S0T6"/>
<proteinExistence type="predicted"/>
<organism evidence="1">
    <name type="scientific">Candidatus Syntropharchaeum butanivorans</name>
    <dbReference type="NCBI Taxonomy" id="1839936"/>
    <lineage>
        <taxon>Archaea</taxon>
        <taxon>Methanobacteriati</taxon>
        <taxon>Methanobacteriota</taxon>
        <taxon>Stenosarchaea group</taxon>
        <taxon>Methanomicrobia</taxon>
        <taxon>Methanosarcinales</taxon>
        <taxon>ANME-2 cluster</taxon>
        <taxon>Candidatus Syntropharchaeum</taxon>
    </lineage>
</organism>
<protein>
    <submittedName>
        <fullName evidence="1">DUF488 domain-containing protein</fullName>
    </submittedName>
</protein>
<accession>A0A7J2S0T6</accession>
<reference evidence="1" key="1">
    <citation type="journal article" date="2020" name="mSystems">
        <title>Genome- and Community-Level Interaction Insights into Carbon Utilization and Element Cycling Functions of Hydrothermarchaeota in Hydrothermal Sediment.</title>
        <authorList>
            <person name="Zhou Z."/>
            <person name="Liu Y."/>
            <person name="Xu W."/>
            <person name="Pan J."/>
            <person name="Luo Z.H."/>
            <person name="Li M."/>
        </authorList>
    </citation>
    <scope>NUCLEOTIDE SEQUENCE [LARGE SCALE GENOMIC DNA]</scope>
    <source>
        <strain evidence="1">HyVt-386</strain>
    </source>
</reference>
<dbReference type="Pfam" id="PF04343">
    <property type="entry name" value="DUF488"/>
    <property type="match status" value="1"/>
</dbReference>
<comment type="caution">
    <text evidence="1">The sequence shown here is derived from an EMBL/GenBank/DDBJ whole genome shotgun (WGS) entry which is preliminary data.</text>
</comment>
<gene>
    <name evidence="1" type="ORF">ENI32_03730</name>
</gene>
<name>A0A7J2S0T6_9EURY</name>